<dbReference type="GO" id="GO:0005990">
    <property type="term" value="P:lactose catabolic process"/>
    <property type="evidence" value="ECO:0007669"/>
    <property type="project" value="TreeGrafter"/>
</dbReference>
<dbReference type="PRINTS" id="PR00132">
    <property type="entry name" value="GLHYDRLASE2"/>
</dbReference>
<dbReference type="Gene3D" id="2.60.40.10">
    <property type="entry name" value="Immunoglobulins"/>
    <property type="match status" value="2"/>
</dbReference>
<comment type="similarity">
    <text evidence="3">Belongs to the glycosyl hydrolase 2 family.</text>
</comment>
<dbReference type="InterPro" id="IPR004199">
    <property type="entry name" value="B-gal_small/dom_5"/>
</dbReference>
<dbReference type="InterPro" id="IPR006103">
    <property type="entry name" value="Glyco_hydro_2_cat"/>
</dbReference>
<dbReference type="InterPro" id="IPR023232">
    <property type="entry name" value="Glyco_hydro_2_AS"/>
</dbReference>
<gene>
    <name evidence="12" type="ORF">FBD94_04715</name>
</gene>
<evidence type="ECO:0000256" key="5">
    <source>
        <dbReference type="ARBA" id="ARBA00012756"/>
    </source>
</evidence>
<evidence type="ECO:0000259" key="11">
    <source>
        <dbReference type="SMART" id="SM01038"/>
    </source>
</evidence>
<keyword evidence="10" id="KW-0732">Signal</keyword>
<dbReference type="SUPFAM" id="SSF74650">
    <property type="entry name" value="Galactose mutarotase-like"/>
    <property type="match status" value="1"/>
</dbReference>
<dbReference type="SUPFAM" id="SSF49785">
    <property type="entry name" value="Galactose-binding domain-like"/>
    <property type="match status" value="1"/>
</dbReference>
<evidence type="ECO:0000256" key="9">
    <source>
        <dbReference type="ARBA" id="ARBA00032230"/>
    </source>
</evidence>
<dbReference type="Pfam" id="PF16353">
    <property type="entry name" value="LacZ_4"/>
    <property type="match status" value="1"/>
</dbReference>
<comment type="caution">
    <text evidence="12">The sequence shown here is derived from an EMBL/GenBank/DDBJ whole genome shotgun (WGS) entry which is preliminary data.</text>
</comment>
<dbReference type="PROSITE" id="PS00608">
    <property type="entry name" value="GLYCOSYL_HYDROL_F2_2"/>
    <property type="match status" value="1"/>
</dbReference>
<comment type="catalytic activity">
    <reaction evidence="1">
        <text>Hydrolysis of terminal non-reducing beta-D-galactose residues in beta-D-galactosides.</text>
        <dbReference type="EC" id="3.2.1.23"/>
    </reaction>
</comment>
<dbReference type="InterPro" id="IPR050347">
    <property type="entry name" value="Bact_Beta-galactosidase"/>
</dbReference>
<dbReference type="Pfam" id="PF02837">
    <property type="entry name" value="Glyco_hydro_2_N"/>
    <property type="match status" value="1"/>
</dbReference>
<sequence length="1057" mass="119444">MSKLSQLIKSTLFLFLFIGSLSSLAQEPVNNAPVPSEIENPELLGINKEEAHATLMPYGNLKQALNVDRKASSLSRSLNGTWKFNWVPWPQQRPVDFYKVSFDVSKWKNIPVPSNWQVEGYGTPFYRNMGYTFKTNFPFVMNDTPKEFTSYKERNPVGSYRRDFDLPLDWKTRQIFLTFEGVDAGFFLWINGQKVGYSVNSRNAAEFDITKYTKPGKNIVAVEVYQYTSGSYLEDQDMFRLNGIFRDVTLWSTPKQHIRDYFIKTDLDDQYKNATVQILTKIKNYSTVISGAKTVEARLYDGEKEVPGSTTIMAVPVLKPGEEVSVNLSFKVKDPVKWTAETPKLYTTVINLKAGQTIIETLSSHTGIREIEIKGRTFLVNGIPIKLKGVNRHEQWPDVGHAVTESQMIRDLEVMKQGNCNHVRTSHYSDDPRWYELCDKYGIWVLAEANVECHGLENKYREDPRLKSAMIDRNVSNVQNFKNHPSVIIWSLGNESGSGPINLVAALKAVKALDQTRPTHYEGFGTGEKNPADIDSRMYSGPESVEKSAKDTSLTKPYYLCEFAHAMFNSMGSLKEYNDLFDKYPSVLGGAIWEFQDQALWNKRDPKHPILAYGGGFGEFPNNGLFIHKGVVAADRTPKPHYPEMKRLFQWIGTRDENLSKGLIKIKNKYQFINLNAFKASWILSENGIEISKGDFDIADIGPGTEKVINLPVSVVNPKQGAEYFLNVSYTLMKDQMWAKKGYEIASQQLKMPAQKNSVEVKQPLNGKVVFAETGDAIEIKGGDFSVAFDKKSGTISSLTRGGINMLQTNGGPKLHLWRAPHRKDDMWADPDWQKNGLRDLKWTVNKMETMQKDEATIVVTVDLTALGKNDFKVTHYVVYTITSDGKLRSVNDVSSNKPELPIARMGVRILMDKQFGDFSYFGRGPMENYSDRKSGSDVGLYGSTVLAQLTPYEKPMECGNHEDIRWAAVKNDIGYGLKVVSYKNLLQVSALPYTDEEMEDVAYRIDLPQSKGTVLCVSYKTLGVGSWGCGPKPLGPYMLYAKPASFNYELNLLKRK</sequence>
<protein>
    <recommendedName>
        <fullName evidence="5">beta-galactosidase</fullName>
        <ecNumber evidence="5">3.2.1.23</ecNumber>
    </recommendedName>
    <alternativeName>
        <fullName evidence="9">Lactase</fullName>
    </alternativeName>
</protein>
<dbReference type="Pfam" id="PF00703">
    <property type="entry name" value="Glyco_hydro_2"/>
    <property type="match status" value="1"/>
</dbReference>
<dbReference type="PANTHER" id="PTHR46323">
    <property type="entry name" value="BETA-GALACTOSIDASE"/>
    <property type="match status" value="1"/>
</dbReference>
<evidence type="ECO:0000256" key="6">
    <source>
        <dbReference type="ARBA" id="ARBA00022801"/>
    </source>
</evidence>
<dbReference type="Gene3D" id="2.70.98.10">
    <property type="match status" value="1"/>
</dbReference>
<keyword evidence="7" id="KW-0106">Calcium</keyword>
<evidence type="ECO:0000256" key="1">
    <source>
        <dbReference type="ARBA" id="ARBA00001412"/>
    </source>
</evidence>
<dbReference type="GO" id="GO:0004565">
    <property type="term" value="F:beta-galactosidase activity"/>
    <property type="evidence" value="ECO:0007669"/>
    <property type="project" value="UniProtKB-EC"/>
</dbReference>
<dbReference type="SUPFAM" id="SSF51445">
    <property type="entry name" value="(Trans)glycosidases"/>
    <property type="match status" value="1"/>
</dbReference>
<evidence type="ECO:0000256" key="4">
    <source>
        <dbReference type="ARBA" id="ARBA00011245"/>
    </source>
</evidence>
<dbReference type="SMART" id="SM01038">
    <property type="entry name" value="Bgal_small_N"/>
    <property type="match status" value="1"/>
</dbReference>
<evidence type="ECO:0000313" key="13">
    <source>
        <dbReference type="Proteomes" id="UP000309594"/>
    </source>
</evidence>
<feature type="domain" description="Beta galactosidase small chain/" evidence="11">
    <location>
        <begin position="779"/>
        <end position="1052"/>
    </location>
</feature>
<accession>A0A4U1GHX1</accession>
<comment type="cofactor">
    <cofactor evidence="2">
        <name>Ca(2+)</name>
        <dbReference type="ChEBI" id="CHEBI:29108"/>
    </cofactor>
</comment>
<dbReference type="EMBL" id="SWDX01000002">
    <property type="protein sequence ID" value="TKC63658.1"/>
    <property type="molecule type" value="Genomic_DNA"/>
</dbReference>
<keyword evidence="8" id="KW-0326">Glycosidase</keyword>
<dbReference type="InterPro" id="IPR014718">
    <property type="entry name" value="GH-type_carb-bd"/>
</dbReference>
<proteinExistence type="inferred from homology"/>
<dbReference type="Pfam" id="PF02929">
    <property type="entry name" value="Bgal_small_N"/>
    <property type="match status" value="1"/>
</dbReference>
<reference evidence="12 13" key="1">
    <citation type="submission" date="2019-04" db="EMBL/GenBank/DDBJ databases">
        <title>Pedobacter sp. RP-1-16 sp. nov., isolated from Arctic soil.</title>
        <authorList>
            <person name="Dahal R.H."/>
            <person name="Kim D.-U."/>
        </authorList>
    </citation>
    <scope>NUCLEOTIDE SEQUENCE [LARGE SCALE GENOMIC DNA]</scope>
    <source>
        <strain evidence="12 13">RP-1-16</strain>
    </source>
</reference>
<dbReference type="Pfam" id="PF02836">
    <property type="entry name" value="Glyco_hydro_2_C"/>
    <property type="match status" value="1"/>
</dbReference>
<dbReference type="InterPro" id="IPR011013">
    <property type="entry name" value="Gal_mutarotase_sf_dom"/>
</dbReference>
<dbReference type="InterPro" id="IPR036156">
    <property type="entry name" value="Beta-gal/glucu_dom_sf"/>
</dbReference>
<comment type="subunit">
    <text evidence="4">Monomer.</text>
</comment>
<dbReference type="PANTHER" id="PTHR46323:SF2">
    <property type="entry name" value="BETA-GALACTOSIDASE"/>
    <property type="match status" value="1"/>
</dbReference>
<dbReference type="GO" id="GO:0030246">
    <property type="term" value="F:carbohydrate binding"/>
    <property type="evidence" value="ECO:0007669"/>
    <property type="project" value="InterPro"/>
</dbReference>
<organism evidence="12 13">
    <name type="scientific">Pedobacter hiemivivus</name>
    <dbReference type="NCBI Taxonomy" id="2530454"/>
    <lineage>
        <taxon>Bacteria</taxon>
        <taxon>Pseudomonadati</taxon>
        <taxon>Bacteroidota</taxon>
        <taxon>Sphingobacteriia</taxon>
        <taxon>Sphingobacteriales</taxon>
        <taxon>Sphingobacteriaceae</taxon>
        <taxon>Pedobacter</taxon>
    </lineage>
</organism>
<dbReference type="InterPro" id="IPR017853">
    <property type="entry name" value="GH"/>
</dbReference>
<evidence type="ECO:0000256" key="10">
    <source>
        <dbReference type="SAM" id="SignalP"/>
    </source>
</evidence>
<dbReference type="InterPro" id="IPR006104">
    <property type="entry name" value="Glyco_hydro_2_N"/>
</dbReference>
<dbReference type="EC" id="3.2.1.23" evidence="5"/>
<dbReference type="InterPro" id="IPR006101">
    <property type="entry name" value="Glyco_hydro_2"/>
</dbReference>
<dbReference type="InterPro" id="IPR008979">
    <property type="entry name" value="Galactose-bd-like_sf"/>
</dbReference>
<dbReference type="Proteomes" id="UP000309594">
    <property type="component" value="Unassembled WGS sequence"/>
</dbReference>
<evidence type="ECO:0000256" key="7">
    <source>
        <dbReference type="ARBA" id="ARBA00022837"/>
    </source>
</evidence>
<evidence type="ECO:0000313" key="12">
    <source>
        <dbReference type="EMBL" id="TKC63658.1"/>
    </source>
</evidence>
<name>A0A4U1GHX1_9SPHI</name>
<keyword evidence="6" id="KW-0378">Hydrolase</keyword>
<dbReference type="SUPFAM" id="SSF49303">
    <property type="entry name" value="beta-Galactosidase/glucuronidase domain"/>
    <property type="match status" value="2"/>
</dbReference>
<dbReference type="AlphaFoldDB" id="A0A4U1GHX1"/>
<dbReference type="GO" id="GO:0009341">
    <property type="term" value="C:beta-galactosidase complex"/>
    <property type="evidence" value="ECO:0007669"/>
    <property type="project" value="InterPro"/>
</dbReference>
<feature type="signal peptide" evidence="10">
    <location>
        <begin position="1"/>
        <end position="25"/>
    </location>
</feature>
<dbReference type="Gene3D" id="3.20.20.80">
    <property type="entry name" value="Glycosidases"/>
    <property type="match status" value="1"/>
</dbReference>
<dbReference type="InterPro" id="IPR006102">
    <property type="entry name" value="Ig-like_GH2"/>
</dbReference>
<evidence type="ECO:0000256" key="3">
    <source>
        <dbReference type="ARBA" id="ARBA00007401"/>
    </source>
</evidence>
<evidence type="ECO:0000256" key="2">
    <source>
        <dbReference type="ARBA" id="ARBA00001913"/>
    </source>
</evidence>
<dbReference type="Gene3D" id="2.60.120.260">
    <property type="entry name" value="Galactose-binding domain-like"/>
    <property type="match status" value="1"/>
</dbReference>
<dbReference type="InterPro" id="IPR013783">
    <property type="entry name" value="Ig-like_fold"/>
</dbReference>
<dbReference type="InterPro" id="IPR032312">
    <property type="entry name" value="LacZ_4"/>
</dbReference>
<evidence type="ECO:0000256" key="8">
    <source>
        <dbReference type="ARBA" id="ARBA00023295"/>
    </source>
</evidence>
<dbReference type="RefSeq" id="WP_136879310.1">
    <property type="nucleotide sequence ID" value="NZ_SWDX01000002.1"/>
</dbReference>
<feature type="chain" id="PRO_5020878013" description="beta-galactosidase" evidence="10">
    <location>
        <begin position="26"/>
        <end position="1057"/>
    </location>
</feature>